<sequence length="188" mass="19871">MIRDPLLDMTPTTLDTAEGEAEKLLSGAKANLGFVPNMYTYMANLPGVLGGYLSTYKDFRETAGFTPAEQETVFLTISRVNGCTYCTAAHSMIADKKSGVSADNLAALRGGGDLPDAKLDAVAKFTEAMLVSRGNPGKDAVEAFLAAGYGEKQVLGVVLAIACKTFSNYVNHLAGTPVDDVFAPYKVD</sequence>
<evidence type="ECO:0000313" key="2">
    <source>
        <dbReference type="EMBL" id="SLN76239.1"/>
    </source>
</evidence>
<organism evidence="2 3">
    <name type="scientific">Roseisalinus antarcticus</name>
    <dbReference type="NCBI Taxonomy" id="254357"/>
    <lineage>
        <taxon>Bacteria</taxon>
        <taxon>Pseudomonadati</taxon>
        <taxon>Pseudomonadota</taxon>
        <taxon>Alphaproteobacteria</taxon>
        <taxon>Rhodobacterales</taxon>
        <taxon>Roseobacteraceae</taxon>
        <taxon>Roseisalinus</taxon>
    </lineage>
</organism>
<dbReference type="Gene3D" id="1.20.1290.10">
    <property type="entry name" value="AhpD-like"/>
    <property type="match status" value="1"/>
</dbReference>
<feature type="domain" description="Carboxymuconolactone decarboxylase-like" evidence="1">
    <location>
        <begin position="63"/>
        <end position="110"/>
    </location>
</feature>
<dbReference type="GO" id="GO:0051920">
    <property type="term" value="F:peroxiredoxin activity"/>
    <property type="evidence" value="ECO:0007669"/>
    <property type="project" value="InterPro"/>
</dbReference>
<dbReference type="InterPro" id="IPR003779">
    <property type="entry name" value="CMD-like"/>
</dbReference>
<dbReference type="SUPFAM" id="SSF69118">
    <property type="entry name" value="AhpD-like"/>
    <property type="match status" value="1"/>
</dbReference>
<name>A0A1Y5U1G6_9RHOB</name>
<dbReference type="InterPro" id="IPR004675">
    <property type="entry name" value="AhpD_core"/>
</dbReference>
<reference evidence="2 3" key="1">
    <citation type="submission" date="2017-03" db="EMBL/GenBank/DDBJ databases">
        <authorList>
            <person name="Afonso C.L."/>
            <person name="Miller P.J."/>
            <person name="Scott M.A."/>
            <person name="Spackman E."/>
            <person name="Goraichik I."/>
            <person name="Dimitrov K.M."/>
            <person name="Suarez D.L."/>
            <person name="Swayne D.E."/>
        </authorList>
    </citation>
    <scope>NUCLEOTIDE SEQUENCE [LARGE SCALE GENOMIC DNA]</scope>
    <source>
        <strain evidence="2 3">CECT 7023</strain>
    </source>
</reference>
<dbReference type="PANTHER" id="PTHR35446">
    <property type="entry name" value="SI:CH211-175M2.5"/>
    <property type="match status" value="1"/>
</dbReference>
<gene>
    <name evidence="2" type="ORF">ROA7023_04128</name>
</gene>
<dbReference type="Pfam" id="PF02627">
    <property type="entry name" value="CMD"/>
    <property type="match status" value="1"/>
</dbReference>
<accession>A0A1Y5U1G6</accession>
<dbReference type="PANTHER" id="PTHR35446:SF3">
    <property type="entry name" value="CMD DOMAIN-CONTAINING PROTEIN"/>
    <property type="match status" value="1"/>
</dbReference>
<dbReference type="OrthoDB" id="9808310at2"/>
<dbReference type="AlphaFoldDB" id="A0A1Y5U1G6"/>
<dbReference type="RefSeq" id="WP_085880835.1">
    <property type="nucleotide sequence ID" value="NZ_FWFZ01000040.1"/>
</dbReference>
<evidence type="ECO:0000259" key="1">
    <source>
        <dbReference type="Pfam" id="PF02627"/>
    </source>
</evidence>
<proteinExistence type="predicted"/>
<dbReference type="InterPro" id="IPR029032">
    <property type="entry name" value="AhpD-like"/>
</dbReference>
<keyword evidence="3" id="KW-1185">Reference proteome</keyword>
<dbReference type="EMBL" id="FWFZ01000040">
    <property type="protein sequence ID" value="SLN76239.1"/>
    <property type="molecule type" value="Genomic_DNA"/>
</dbReference>
<evidence type="ECO:0000313" key="3">
    <source>
        <dbReference type="Proteomes" id="UP000193900"/>
    </source>
</evidence>
<dbReference type="Proteomes" id="UP000193900">
    <property type="component" value="Unassembled WGS sequence"/>
</dbReference>
<protein>
    <submittedName>
        <fullName evidence="2">Carboxymuconolactone decarboxylase family protein</fullName>
    </submittedName>
</protein>
<dbReference type="NCBIfam" id="TIGR00778">
    <property type="entry name" value="ahpD_dom"/>
    <property type="match status" value="1"/>
</dbReference>